<evidence type="ECO:0000313" key="1">
    <source>
        <dbReference type="EnsemblPlants" id="AUR62026516-RA:cds"/>
    </source>
</evidence>
<dbReference type="EnsemblPlants" id="AUR62026516-RA">
    <property type="protein sequence ID" value="AUR62026516-RA:cds"/>
    <property type="gene ID" value="AUR62026516"/>
</dbReference>
<reference evidence="1" key="1">
    <citation type="journal article" date="2017" name="Nature">
        <title>The genome of Chenopodium quinoa.</title>
        <authorList>
            <person name="Jarvis D.E."/>
            <person name="Ho Y.S."/>
            <person name="Lightfoot D.J."/>
            <person name="Schmoeckel S.M."/>
            <person name="Li B."/>
            <person name="Borm T.J.A."/>
            <person name="Ohyanagi H."/>
            <person name="Mineta K."/>
            <person name="Michell C.T."/>
            <person name="Saber N."/>
            <person name="Kharbatia N.M."/>
            <person name="Rupper R.R."/>
            <person name="Sharp A.R."/>
            <person name="Dally N."/>
            <person name="Boughton B.A."/>
            <person name="Woo Y.H."/>
            <person name="Gao G."/>
            <person name="Schijlen E.G.W.M."/>
            <person name="Guo X."/>
            <person name="Momin A.A."/>
            <person name="Negrao S."/>
            <person name="Al-Babili S."/>
            <person name="Gehring C."/>
            <person name="Roessner U."/>
            <person name="Jung C."/>
            <person name="Murphy K."/>
            <person name="Arold S.T."/>
            <person name="Gojobori T."/>
            <person name="van der Linden C.G."/>
            <person name="van Loo E.N."/>
            <person name="Jellen E.N."/>
            <person name="Maughan P.J."/>
            <person name="Tester M."/>
        </authorList>
    </citation>
    <scope>NUCLEOTIDE SEQUENCE [LARGE SCALE GENOMIC DNA]</scope>
    <source>
        <strain evidence="1">cv. PI 614886</strain>
    </source>
</reference>
<keyword evidence="2" id="KW-1185">Reference proteome</keyword>
<dbReference type="AlphaFoldDB" id="A0A803MBP9"/>
<name>A0A803MBP9_CHEQI</name>
<accession>A0A803MBP9</accession>
<dbReference type="Proteomes" id="UP000596660">
    <property type="component" value="Unplaced"/>
</dbReference>
<evidence type="ECO:0000313" key="2">
    <source>
        <dbReference type="Proteomes" id="UP000596660"/>
    </source>
</evidence>
<dbReference type="Gramene" id="AUR62026516-RA">
    <property type="protein sequence ID" value="AUR62026516-RA:cds"/>
    <property type="gene ID" value="AUR62026516"/>
</dbReference>
<sequence length="92" mass="10134">MTKLPFLVAFKPPTGCSTVEEAFPEGFTDRICDSLTLLSKAIKSVMDENSEISGLVKKNHDILRQKLAQPGLMSGYFDKFVKDLQALVGNNV</sequence>
<organism evidence="1 2">
    <name type="scientific">Chenopodium quinoa</name>
    <name type="common">Quinoa</name>
    <dbReference type="NCBI Taxonomy" id="63459"/>
    <lineage>
        <taxon>Eukaryota</taxon>
        <taxon>Viridiplantae</taxon>
        <taxon>Streptophyta</taxon>
        <taxon>Embryophyta</taxon>
        <taxon>Tracheophyta</taxon>
        <taxon>Spermatophyta</taxon>
        <taxon>Magnoliopsida</taxon>
        <taxon>eudicotyledons</taxon>
        <taxon>Gunneridae</taxon>
        <taxon>Pentapetalae</taxon>
        <taxon>Caryophyllales</taxon>
        <taxon>Chenopodiaceae</taxon>
        <taxon>Chenopodioideae</taxon>
        <taxon>Atripliceae</taxon>
        <taxon>Chenopodium</taxon>
    </lineage>
</organism>
<reference evidence="1" key="2">
    <citation type="submission" date="2021-03" db="UniProtKB">
        <authorList>
            <consortium name="EnsemblPlants"/>
        </authorList>
    </citation>
    <scope>IDENTIFICATION</scope>
</reference>
<proteinExistence type="predicted"/>
<protein>
    <submittedName>
        <fullName evidence="1">Uncharacterized protein</fullName>
    </submittedName>
</protein>